<keyword evidence="2" id="KW-1185">Reference proteome</keyword>
<name>A0A2Z7CSL6_9LAMI</name>
<dbReference type="EMBL" id="KQ992553">
    <property type="protein sequence ID" value="KZV50090.1"/>
    <property type="molecule type" value="Genomic_DNA"/>
</dbReference>
<reference evidence="1 2" key="1">
    <citation type="journal article" date="2015" name="Proc. Natl. Acad. Sci. U.S.A.">
        <title>The resurrection genome of Boea hygrometrica: A blueprint for survival of dehydration.</title>
        <authorList>
            <person name="Xiao L."/>
            <person name="Yang G."/>
            <person name="Zhang L."/>
            <person name="Yang X."/>
            <person name="Zhao S."/>
            <person name="Ji Z."/>
            <person name="Zhou Q."/>
            <person name="Hu M."/>
            <person name="Wang Y."/>
            <person name="Chen M."/>
            <person name="Xu Y."/>
            <person name="Jin H."/>
            <person name="Xiao X."/>
            <person name="Hu G."/>
            <person name="Bao F."/>
            <person name="Hu Y."/>
            <person name="Wan P."/>
            <person name="Li L."/>
            <person name="Deng X."/>
            <person name="Kuang T."/>
            <person name="Xiang C."/>
            <person name="Zhu J.K."/>
            <person name="Oliver M.J."/>
            <person name="He Y."/>
        </authorList>
    </citation>
    <scope>NUCLEOTIDE SEQUENCE [LARGE SCALE GENOMIC DNA]</scope>
    <source>
        <strain evidence="2">cv. XS01</strain>
    </source>
</reference>
<evidence type="ECO:0000313" key="2">
    <source>
        <dbReference type="Proteomes" id="UP000250235"/>
    </source>
</evidence>
<evidence type="ECO:0000313" key="1">
    <source>
        <dbReference type="EMBL" id="KZV50090.1"/>
    </source>
</evidence>
<sequence length="613" mass="69054">MASSLISNTVHILFDSVLAMDEEGIVAIFEDIVACLKGFLGCPTVIYEAALIEFFQHGSVRDGMVVSTIQGKTVEITEEVFAGMFELPIDGLTDLNEVLMDLVFDARSIFSFTGEQVSTSCKKREMKIEFRLLSDILAKPIFVKARSLDAVTHERFLMMVAINGGVNINWSRALINIFKDMVTPGSKQARGYVVQICCLLKKVHDFELVELKAFPPLKILTEKTINSYIAINDKISGEDVEGVADESRVKKIPMKKAVSKKRPATAVEEHMSKKKRTRVGKAAKNIDFLVQLREKVIADVVSFFHSFSLSKLGDLELVKVIISKEKQFLAWAEMDSLETAVRRREFTIAKYREMLLRKFLESHRQHFQVGQPSTETDLQIIALLSNAHIFAVETLQTQMRIHGLQWEIICSSRLFEGTDVHMILSESSSSNSGSAHLNPTVFASISQRPLDIDLTSPNPSTTDSRVFFTTDDTPVVVDQILMPTAVTPLDFTEPLAQLRALFNQISTERVQMRNDSKKLKDMLLMEISRLEKNVTEMLIQQDSLYRGLFNNMRQEIQIHKFDLSVEILASQRKPITQQATIATGLDDIRKDVDETKAALSNALLEFHAQAQEN</sequence>
<organism evidence="1 2">
    <name type="scientific">Dorcoceras hygrometricum</name>
    <dbReference type="NCBI Taxonomy" id="472368"/>
    <lineage>
        <taxon>Eukaryota</taxon>
        <taxon>Viridiplantae</taxon>
        <taxon>Streptophyta</taxon>
        <taxon>Embryophyta</taxon>
        <taxon>Tracheophyta</taxon>
        <taxon>Spermatophyta</taxon>
        <taxon>Magnoliopsida</taxon>
        <taxon>eudicotyledons</taxon>
        <taxon>Gunneridae</taxon>
        <taxon>Pentapetalae</taxon>
        <taxon>asterids</taxon>
        <taxon>lamiids</taxon>
        <taxon>Lamiales</taxon>
        <taxon>Gesneriaceae</taxon>
        <taxon>Didymocarpoideae</taxon>
        <taxon>Trichosporeae</taxon>
        <taxon>Loxocarpinae</taxon>
        <taxon>Dorcoceras</taxon>
    </lineage>
</organism>
<proteinExistence type="predicted"/>
<evidence type="ECO:0008006" key="3">
    <source>
        <dbReference type="Google" id="ProtNLM"/>
    </source>
</evidence>
<gene>
    <name evidence="1" type="ORF">F511_21325</name>
</gene>
<dbReference type="AlphaFoldDB" id="A0A2Z7CSL6"/>
<accession>A0A2Z7CSL6</accession>
<protein>
    <recommendedName>
        <fullName evidence="3">Dystroglycan-like</fullName>
    </recommendedName>
</protein>
<dbReference type="Proteomes" id="UP000250235">
    <property type="component" value="Unassembled WGS sequence"/>
</dbReference>